<comment type="caution">
    <text evidence="1">The sequence shown here is derived from an EMBL/GenBank/DDBJ whole genome shotgun (WGS) entry which is preliminary data.</text>
</comment>
<dbReference type="AlphaFoldDB" id="T0KNR7"/>
<sequence>MSAASARALPGPKQTLRAAAPFFALGFFPVADAMRNVNV</sequence>
<reference evidence="2" key="1">
    <citation type="journal article" date="2013" name="Mol. Plant Microbe Interact.">
        <title>Global aspects of pacC regulation of pathogenicity genes in Colletotrichum gloeosporioides as revealed by transcriptome analysis.</title>
        <authorList>
            <person name="Alkan N."/>
            <person name="Meng X."/>
            <person name="Friedlander G."/>
            <person name="Reuveni E."/>
            <person name="Sukno S."/>
            <person name="Sherman A."/>
            <person name="Thon M."/>
            <person name="Fluhr R."/>
            <person name="Prusky D."/>
        </authorList>
    </citation>
    <scope>NUCLEOTIDE SEQUENCE [LARGE SCALE GENOMIC DNA]</scope>
    <source>
        <strain evidence="2">Cg-14</strain>
    </source>
</reference>
<organism evidence="1 2">
    <name type="scientific">Colletotrichum gloeosporioides (strain Cg-14)</name>
    <name type="common">Anthracnose fungus</name>
    <name type="synonym">Glomerella cingulata</name>
    <dbReference type="NCBI Taxonomy" id="1237896"/>
    <lineage>
        <taxon>Eukaryota</taxon>
        <taxon>Fungi</taxon>
        <taxon>Dikarya</taxon>
        <taxon>Ascomycota</taxon>
        <taxon>Pezizomycotina</taxon>
        <taxon>Sordariomycetes</taxon>
        <taxon>Hypocreomycetidae</taxon>
        <taxon>Glomerellales</taxon>
        <taxon>Glomerellaceae</taxon>
        <taxon>Colletotrichum</taxon>
        <taxon>Colletotrichum gloeosporioides species complex</taxon>
    </lineage>
</organism>
<gene>
    <name evidence="1" type="ORF">CGLO_06010</name>
</gene>
<proteinExistence type="predicted"/>
<dbReference type="EMBL" id="AMYD01001209">
    <property type="protein sequence ID" value="EQB54188.1"/>
    <property type="molecule type" value="Genomic_DNA"/>
</dbReference>
<dbReference type="Proteomes" id="UP000015530">
    <property type="component" value="Unassembled WGS sequence"/>
</dbReference>
<protein>
    <submittedName>
        <fullName evidence="1">Uncharacterized protein</fullName>
    </submittedName>
</protein>
<name>T0KNR7_COLGC</name>
<evidence type="ECO:0000313" key="1">
    <source>
        <dbReference type="EMBL" id="EQB54188.1"/>
    </source>
</evidence>
<evidence type="ECO:0000313" key="2">
    <source>
        <dbReference type="Proteomes" id="UP000015530"/>
    </source>
</evidence>
<accession>T0KNR7</accession>
<dbReference type="HOGENOM" id="CLU_3320001_0_0_1"/>